<organism evidence="13 14">
    <name type="scientific">Persicimonas caeni</name>
    <dbReference type="NCBI Taxonomy" id="2292766"/>
    <lineage>
        <taxon>Bacteria</taxon>
        <taxon>Deltaproteobacteria</taxon>
        <taxon>Bradymonadales</taxon>
        <taxon>Bradymonadaceae</taxon>
        <taxon>Persicimonas</taxon>
    </lineage>
</organism>
<evidence type="ECO:0000256" key="2">
    <source>
        <dbReference type="ARBA" id="ARBA00022448"/>
    </source>
</evidence>
<dbReference type="PRINTS" id="PR01023">
    <property type="entry name" value="NAFLGMOTY"/>
</dbReference>
<keyword evidence="11" id="KW-0732">Signal</keyword>
<evidence type="ECO:0000256" key="10">
    <source>
        <dbReference type="SAM" id="MobiDB-lite"/>
    </source>
</evidence>
<evidence type="ECO:0000256" key="3">
    <source>
        <dbReference type="ARBA" id="ARBA00022452"/>
    </source>
</evidence>
<dbReference type="PANTHER" id="PTHR30329">
    <property type="entry name" value="STATOR ELEMENT OF FLAGELLAR MOTOR COMPLEX"/>
    <property type="match status" value="1"/>
</dbReference>
<dbReference type="InterPro" id="IPR050330">
    <property type="entry name" value="Bact_OuterMem_StrucFunc"/>
</dbReference>
<feature type="domain" description="OmpA-like" evidence="12">
    <location>
        <begin position="333"/>
        <end position="449"/>
    </location>
</feature>
<evidence type="ECO:0000256" key="7">
    <source>
        <dbReference type="ARBA" id="ARBA00023136"/>
    </source>
</evidence>
<dbReference type="GO" id="GO:0046930">
    <property type="term" value="C:pore complex"/>
    <property type="evidence" value="ECO:0007669"/>
    <property type="project" value="UniProtKB-KW"/>
</dbReference>
<keyword evidence="6" id="KW-0626">Porin</keyword>
<dbReference type="InterPro" id="IPR036737">
    <property type="entry name" value="OmpA-like_sf"/>
</dbReference>
<accession>A0A4Y6PWA5</accession>
<dbReference type="PANTHER" id="PTHR30329:SF21">
    <property type="entry name" value="LIPOPROTEIN YIAD-RELATED"/>
    <property type="match status" value="1"/>
</dbReference>
<dbReference type="InterPro" id="IPR006664">
    <property type="entry name" value="OMP_bac"/>
</dbReference>
<dbReference type="PROSITE" id="PS51123">
    <property type="entry name" value="OMPA_2"/>
    <property type="match status" value="1"/>
</dbReference>
<evidence type="ECO:0000313" key="14">
    <source>
        <dbReference type="Proteomes" id="UP000315995"/>
    </source>
</evidence>
<dbReference type="GO" id="GO:0005509">
    <property type="term" value="F:calcium ion binding"/>
    <property type="evidence" value="ECO:0007669"/>
    <property type="project" value="InterPro"/>
</dbReference>
<proteinExistence type="predicted"/>
<dbReference type="SUPFAM" id="SSF56925">
    <property type="entry name" value="OMPA-like"/>
    <property type="match status" value="1"/>
</dbReference>
<accession>A0A5B8Y733</accession>
<dbReference type="GO" id="GO:0015288">
    <property type="term" value="F:porin activity"/>
    <property type="evidence" value="ECO:0007669"/>
    <property type="project" value="UniProtKB-KW"/>
</dbReference>
<dbReference type="EMBL" id="CP041186">
    <property type="protein sequence ID" value="QDG52533.1"/>
    <property type="molecule type" value="Genomic_DNA"/>
</dbReference>
<dbReference type="GO" id="GO:0009279">
    <property type="term" value="C:cell outer membrane"/>
    <property type="evidence" value="ECO:0007669"/>
    <property type="project" value="UniProtKB-SubCell"/>
</dbReference>
<dbReference type="RefSeq" id="WP_141199000.1">
    <property type="nucleotide sequence ID" value="NZ_CP041186.1"/>
</dbReference>
<feature type="region of interest" description="Disordered" evidence="10">
    <location>
        <begin position="192"/>
        <end position="304"/>
    </location>
</feature>
<dbReference type="Gene3D" id="3.30.1330.60">
    <property type="entry name" value="OmpA-like domain"/>
    <property type="match status" value="1"/>
</dbReference>
<dbReference type="InterPro" id="IPR006690">
    <property type="entry name" value="OMPA-like_CS"/>
</dbReference>
<comment type="subcellular location">
    <subcellularLocation>
        <location evidence="1">Cell outer membrane</location>
        <topology evidence="1">Multi-pass membrane protein</topology>
    </subcellularLocation>
</comment>
<dbReference type="Gene3D" id="4.10.1080.10">
    <property type="entry name" value="TSP type-3 repeat"/>
    <property type="match status" value="1"/>
</dbReference>
<feature type="chain" id="PRO_5030106557" description="OmpA-like domain-containing protein" evidence="11">
    <location>
        <begin position="23"/>
        <end position="449"/>
    </location>
</feature>
<evidence type="ECO:0000256" key="1">
    <source>
        <dbReference type="ARBA" id="ARBA00004571"/>
    </source>
</evidence>
<dbReference type="SUPFAM" id="SSF103647">
    <property type="entry name" value="TSP type-3 repeat"/>
    <property type="match status" value="1"/>
</dbReference>
<dbReference type="OrthoDB" id="9805566at2"/>
<dbReference type="Proteomes" id="UP000315995">
    <property type="component" value="Chromosome"/>
</dbReference>
<protein>
    <recommendedName>
        <fullName evidence="12">OmpA-like domain-containing protein</fullName>
    </recommendedName>
</protein>
<feature type="compositionally biased region" description="Acidic residues" evidence="10">
    <location>
        <begin position="256"/>
        <end position="279"/>
    </location>
</feature>
<dbReference type="PRINTS" id="PR01021">
    <property type="entry name" value="OMPADOMAIN"/>
</dbReference>
<keyword evidence="8" id="KW-0998">Cell outer membrane</keyword>
<gene>
    <name evidence="13" type="ORF">FIV42_17865</name>
</gene>
<keyword evidence="7 9" id="KW-0472">Membrane</keyword>
<dbReference type="InterPro" id="IPR028974">
    <property type="entry name" value="TSP_type-3_rpt"/>
</dbReference>
<sequence>MRLATTLTTALVIVGLAGPAGAQEVPAAGSVEAGLFMGGFLASNDHEFYDPFTSTWAEMNPVVGALGLRGAYYPLDFVGIEAETSFMPSVTAEGGNIMGLRGHVIGQYPMTVTPFALFGAGTMGVMSDEDAVGEDADTVMYAGAGARYKVWRSASVRADLRWIRAPKAFSYGGETSHFEFLLGGAWTFGLATPEPAPAPQPVDTDGDGLVDNEDGCPEKPENANGFEDEDGCPDTWPDSDEDGLADNVDECKDKPEDDDGFEQEDGCPDLDNDQDTVADVEDKCPDQAGPVANKGCPDTDRDEDTVVDRLDNCPDEKGTVENQGCAEKQLVKLADDKVELDERVLFETLSADLKSESFPLLDNVAKVLEAHPEIERVEVAGHTDERGTGEFNADLSQKRAEAVVAYLVDKGVDKDRLVAKGYGETQPRQDGNTDEARQANRRVEFTILD</sequence>
<dbReference type="Gene3D" id="2.40.160.20">
    <property type="match status" value="1"/>
</dbReference>
<dbReference type="SUPFAM" id="SSF103088">
    <property type="entry name" value="OmpA-like"/>
    <property type="match status" value="1"/>
</dbReference>
<dbReference type="InterPro" id="IPR011250">
    <property type="entry name" value="OMP/PagP_B-barrel"/>
</dbReference>
<dbReference type="PROSITE" id="PS01068">
    <property type="entry name" value="OMPA_1"/>
    <property type="match status" value="1"/>
</dbReference>
<evidence type="ECO:0000256" key="5">
    <source>
        <dbReference type="ARBA" id="ARBA00023065"/>
    </source>
</evidence>
<feature type="compositionally biased region" description="Acidic residues" evidence="10">
    <location>
        <begin position="226"/>
        <end position="248"/>
    </location>
</feature>
<reference evidence="13 14" key="1">
    <citation type="submission" date="2019-06" db="EMBL/GenBank/DDBJ databases">
        <title>Persicimonas caeni gen. nov., sp. nov., a predatory bacterium isolated from solar saltern.</title>
        <authorList>
            <person name="Wang S."/>
        </authorList>
    </citation>
    <scope>NUCLEOTIDE SEQUENCE [LARGE SCALE GENOMIC DNA]</scope>
    <source>
        <strain evidence="13 14">YN101</strain>
    </source>
</reference>
<evidence type="ECO:0000256" key="11">
    <source>
        <dbReference type="SAM" id="SignalP"/>
    </source>
</evidence>
<evidence type="ECO:0000313" key="13">
    <source>
        <dbReference type="EMBL" id="QDG52533.1"/>
    </source>
</evidence>
<evidence type="ECO:0000256" key="8">
    <source>
        <dbReference type="ARBA" id="ARBA00023237"/>
    </source>
</evidence>
<evidence type="ECO:0000256" key="6">
    <source>
        <dbReference type="ARBA" id="ARBA00023114"/>
    </source>
</evidence>
<name>A0A4Y6PWA5_PERCE</name>
<dbReference type="CDD" id="cd07185">
    <property type="entry name" value="OmpA_C-like"/>
    <property type="match status" value="1"/>
</dbReference>
<keyword evidence="2" id="KW-0813">Transport</keyword>
<feature type="region of interest" description="Disordered" evidence="10">
    <location>
        <begin position="420"/>
        <end position="441"/>
    </location>
</feature>
<evidence type="ECO:0000256" key="9">
    <source>
        <dbReference type="PROSITE-ProRule" id="PRU00473"/>
    </source>
</evidence>
<dbReference type="InterPro" id="IPR006665">
    <property type="entry name" value="OmpA-like"/>
</dbReference>
<dbReference type="Pfam" id="PF00691">
    <property type="entry name" value="OmpA"/>
    <property type="match status" value="1"/>
</dbReference>
<keyword evidence="14" id="KW-1185">Reference proteome</keyword>
<feature type="compositionally biased region" description="Acidic residues" evidence="10">
    <location>
        <begin position="204"/>
        <end position="215"/>
    </location>
</feature>
<keyword evidence="4" id="KW-0812">Transmembrane</keyword>
<dbReference type="GO" id="GO:0006811">
    <property type="term" value="P:monoatomic ion transport"/>
    <property type="evidence" value="ECO:0007669"/>
    <property type="project" value="UniProtKB-KW"/>
</dbReference>
<keyword evidence="3" id="KW-1134">Transmembrane beta strand</keyword>
<feature type="signal peptide" evidence="11">
    <location>
        <begin position="1"/>
        <end position="22"/>
    </location>
</feature>
<evidence type="ECO:0000256" key="4">
    <source>
        <dbReference type="ARBA" id="ARBA00022692"/>
    </source>
</evidence>
<evidence type="ECO:0000259" key="12">
    <source>
        <dbReference type="PROSITE" id="PS51123"/>
    </source>
</evidence>
<keyword evidence="5" id="KW-0406">Ion transport</keyword>
<dbReference type="AlphaFoldDB" id="A0A4Y6PWA5"/>